<feature type="domain" description="ABC transporter" evidence="15">
    <location>
        <begin position="1971"/>
        <end position="2232"/>
    </location>
</feature>
<dbReference type="PROSITE" id="PS50929">
    <property type="entry name" value="ABC_TM1F"/>
    <property type="match status" value="2"/>
</dbReference>
<feature type="transmembrane region" description="Helical" evidence="13">
    <location>
        <begin position="1691"/>
        <end position="1718"/>
    </location>
</feature>
<dbReference type="Gene3D" id="1.25.40.10">
    <property type="entry name" value="Tetratricopeptide repeat domain"/>
    <property type="match status" value="1"/>
</dbReference>
<dbReference type="OrthoDB" id="6500128at2759"/>
<feature type="compositionally biased region" description="Basic and acidic residues" evidence="12">
    <location>
        <begin position="25"/>
        <end position="34"/>
    </location>
</feature>
<feature type="transmembrane region" description="Helical" evidence="13">
    <location>
        <begin position="999"/>
        <end position="1022"/>
    </location>
</feature>
<comment type="caution">
    <text evidence="17">The sequence shown here is derived from an EMBL/GenBank/DDBJ whole genome shotgun (WGS) entry which is preliminary data.</text>
</comment>
<dbReference type="PROSITE" id="PS50011">
    <property type="entry name" value="PROTEIN_KINASE_DOM"/>
    <property type="match status" value="1"/>
</dbReference>
<dbReference type="Gene3D" id="3.40.50.300">
    <property type="entry name" value="P-loop containing nucleotide triphosphate hydrolases"/>
    <property type="match status" value="2"/>
</dbReference>
<evidence type="ECO:0000256" key="8">
    <source>
        <dbReference type="ARBA" id="ARBA00022989"/>
    </source>
</evidence>
<evidence type="ECO:0000259" key="15">
    <source>
        <dbReference type="PROSITE" id="PS50893"/>
    </source>
</evidence>
<feature type="compositionally biased region" description="Basic and acidic residues" evidence="12">
    <location>
        <begin position="1102"/>
        <end position="1112"/>
    </location>
</feature>
<dbReference type="InterPro" id="IPR011527">
    <property type="entry name" value="ABC1_TM_dom"/>
</dbReference>
<dbReference type="SUPFAM" id="SSF90123">
    <property type="entry name" value="ABC transporter transmembrane region"/>
    <property type="match status" value="2"/>
</dbReference>
<dbReference type="InterPro" id="IPR017871">
    <property type="entry name" value="ABC_transporter-like_CS"/>
</dbReference>
<dbReference type="Proteomes" id="UP000217199">
    <property type="component" value="Unassembled WGS sequence"/>
</dbReference>
<keyword evidence="10" id="KW-0802">TPR repeat</keyword>
<dbReference type="GO" id="GO:0004672">
    <property type="term" value="F:protein kinase activity"/>
    <property type="evidence" value="ECO:0007669"/>
    <property type="project" value="InterPro"/>
</dbReference>
<dbReference type="SMART" id="SM00382">
    <property type="entry name" value="AAA"/>
    <property type="match status" value="2"/>
</dbReference>
<evidence type="ECO:0000256" key="9">
    <source>
        <dbReference type="ARBA" id="ARBA00023136"/>
    </source>
</evidence>
<dbReference type="InParanoid" id="A0A286UII1"/>
<evidence type="ECO:0000256" key="7">
    <source>
        <dbReference type="ARBA" id="ARBA00022840"/>
    </source>
</evidence>
<keyword evidence="18" id="KW-1185">Reference proteome</keyword>
<dbReference type="Gene3D" id="1.20.1560.10">
    <property type="entry name" value="ABC transporter type 1, transmembrane domain"/>
    <property type="match status" value="2"/>
</dbReference>
<feature type="domain" description="ABC transmembrane type-1" evidence="16">
    <location>
        <begin position="1117"/>
        <end position="1302"/>
    </location>
</feature>
<keyword evidence="7" id="KW-0067">ATP-binding</keyword>
<gene>
    <name evidence="17" type="ORF">PNOK_0434700</name>
</gene>
<evidence type="ECO:0000256" key="2">
    <source>
        <dbReference type="ARBA" id="ARBA00008171"/>
    </source>
</evidence>
<dbReference type="InterPro" id="IPR011990">
    <property type="entry name" value="TPR-like_helical_dom_sf"/>
</dbReference>
<keyword evidence="5" id="KW-0677">Repeat</keyword>
<evidence type="ECO:0000256" key="13">
    <source>
        <dbReference type="SAM" id="Phobius"/>
    </source>
</evidence>
<dbReference type="PROSITE" id="PS00211">
    <property type="entry name" value="ABC_TRANSPORTER_1"/>
    <property type="match status" value="1"/>
</dbReference>
<keyword evidence="6" id="KW-0547">Nucleotide-binding</keyword>
<dbReference type="GO" id="GO:0016020">
    <property type="term" value="C:membrane"/>
    <property type="evidence" value="ECO:0007669"/>
    <property type="project" value="UniProtKB-SubCell"/>
</dbReference>
<feature type="domain" description="ABC transporter" evidence="15">
    <location>
        <begin position="1357"/>
        <end position="1587"/>
    </location>
</feature>
<feature type="region of interest" description="Disordered" evidence="12">
    <location>
        <begin position="25"/>
        <end position="83"/>
    </location>
</feature>
<feature type="transmembrane region" description="Helical" evidence="13">
    <location>
        <begin position="718"/>
        <end position="742"/>
    </location>
</feature>
<evidence type="ECO:0000256" key="12">
    <source>
        <dbReference type="SAM" id="MobiDB-lite"/>
    </source>
</evidence>
<dbReference type="InterPro" id="IPR011009">
    <property type="entry name" value="Kinase-like_dom_sf"/>
</dbReference>
<dbReference type="PROSITE" id="PS00109">
    <property type="entry name" value="PROTEIN_KINASE_TYR"/>
    <property type="match status" value="1"/>
</dbReference>
<feature type="transmembrane region" description="Helical" evidence="13">
    <location>
        <begin position="959"/>
        <end position="979"/>
    </location>
</feature>
<evidence type="ECO:0000259" key="16">
    <source>
        <dbReference type="PROSITE" id="PS50929"/>
    </source>
</evidence>
<evidence type="ECO:0000256" key="1">
    <source>
        <dbReference type="ARBA" id="ARBA00004141"/>
    </source>
</evidence>
<evidence type="ECO:0000256" key="3">
    <source>
        <dbReference type="ARBA" id="ARBA00022448"/>
    </source>
</evidence>
<dbReference type="SUPFAM" id="SSF52540">
    <property type="entry name" value="P-loop containing nucleoside triphosphate hydrolases"/>
    <property type="match status" value="2"/>
</dbReference>
<feature type="transmembrane region" description="Helical" evidence="13">
    <location>
        <begin position="1883"/>
        <end position="1900"/>
    </location>
</feature>
<keyword evidence="17" id="KW-0378">Hydrolase</keyword>
<feature type="region of interest" description="Disordered" evidence="12">
    <location>
        <begin position="1056"/>
        <end position="1112"/>
    </location>
</feature>
<feature type="transmembrane region" description="Helical" evidence="13">
    <location>
        <begin position="1161"/>
        <end position="1179"/>
    </location>
</feature>
<keyword evidence="11" id="KW-0175">Coiled coil</keyword>
<feature type="transmembrane region" description="Helical" evidence="13">
    <location>
        <begin position="1766"/>
        <end position="1786"/>
    </location>
</feature>
<evidence type="ECO:0000256" key="6">
    <source>
        <dbReference type="ARBA" id="ARBA00022741"/>
    </source>
</evidence>
<evidence type="ECO:0000259" key="14">
    <source>
        <dbReference type="PROSITE" id="PS50011"/>
    </source>
</evidence>
<dbReference type="Pfam" id="PF00005">
    <property type="entry name" value="ABC_tran"/>
    <property type="match status" value="2"/>
</dbReference>
<dbReference type="EMBL" id="NBII01000004">
    <property type="protein sequence ID" value="PAV19413.1"/>
    <property type="molecule type" value="Genomic_DNA"/>
</dbReference>
<keyword evidence="9 13" id="KW-0472">Membrane</keyword>
<dbReference type="STRING" id="2282107.A0A286UII1"/>
<dbReference type="InterPro" id="IPR036640">
    <property type="entry name" value="ABC1_TM_sf"/>
</dbReference>
<sequence length="2250" mass="251541">MARTKQTARRPCLSKPALEALDKVRKAASDEQYTRARTNAIDSKRKASRRRPRGRQSSLSSSSDTAVEEYPAVAYSSSDPDTETGKKLIARLRTIAASPQPESPNTIDNYLLSHELTASAYWSRYYQHGKLEDLENAVRLDRERIGLSAQHPFSDGGSSHAHVQVNLGVALLDLYSHTRQEESLVEAVSLMEQAASSLSSSYSEGNSPDKEQKAVLSRALANLGYAYRERAQRNNDKKDFDRAIDMQEEALILVPEDHPEWDIEVLQNSLARSLMARGAPHDVERALDLMSARRRVLAGSDLEPPVSQRDVWCYSYDPEVGLPVPDLSNLVRRLTGYPSGCGGYADIFMGEWNRTRRSKQKVAIKVLRSHTVDVNDTSVNDRINKMLRAEIRIWHKLEHPNIVKLLGTCRGFGHYTSMILPWFANGSLPSFLGKHNSLIYTERLRLIRDIASGLSYLHSNAIIHGDLTSANVLINDDQTACLSDFGLSTLAQDFELPSVSRYTSAAGGSVRWTAPELYSFEDGSSPRLSLQSDVYSFGSVALEVFSGNIPYHDIQNEMQVLLKYVIPGIPPARPMGSKIIEDRHWDAILRCWSKDPLSRPASKHFDHIKEMEKTLCGYFSSDSVELWDCDGMRDADYHLEAAEHDFKESLVEVTLSELYECIDILRTPTNRLRRKSKELDDVKLCEEEIIIGVECGRSEDRLQLANSSDMLLLEAGKLLYIPPVLSIFSLAYISFNLLHYIVSSKKQKDVVRHQAPTRSLYETVKELDGSAILSWTSEQPFDGYLYQIFLWLYTSILAISTIVTPVPWRDISSRQLALILFSEFVVYFILDVWPYAKINSVPSESLSDPLTLTRLSLVTLNGVIIPLVMPRPFRASAVDDQPSAQKTASLLSRYSYSYLDPIVLHAFRVPDITVSDMPQIPGEGRIEALVKRAWNTLDPVTVGKRHIFWGILRTWWKDYFSVSFWLGTQAITEFIGPFATQNLLKYLESGILPYDLKPWVWIVVLTVGPVVAGCCSTQFLFIGTRIFIEQQSVLPYVIFHHSLRIRMKSNITLGDEDKTLKESPSRESTTESQASSSTTEVSDSEISDSESTAVDDSTEESPESKKGGAPKADHLLGKINNLLTTDLTAVSNSYQTLMLQATFIQFILSIFYLYTLVGWSSLAGLAVMVVLSPAPAFFGKSMAKVQQSKMTFTDKRVQTVTESLGILRMIKLFGWEPYMMKNLATKRDEELRETRRFGIFQSLLNASNSLIPLLGKISVIALYTLVSKGNLEASRIFTTLMIFQLLEEQLFSIMYAIPGILRAKVSFERFNDFLNKTELIGDGNSSETCPEEHNDSIGFNSCSFSWEGFDDEGSGKAPERKVKNKSRKRFTLRIDEPLHFKRGGVNIIIGPTASGKTSVLMALLGEMYFKSHGPDSWYNLPREGGIAYAPQESWVLNRTIKDNILFGEPFDEERYKKVLHQCALEKDLDLWEARDLTEVGEKGLTLSGGQKARVTLARALYSSSSILLLDDVLAALDVHTSKWIADKALSGDLVKGRTVILVTHNVALAAPVADYAVVLTRNGTISAQGPVSEVLQTDTSLRSQIEKEIEEVKENIELEIEESGEIKEEDAAKADDSKKATGKLVVEEEKAMGRVELKAVMLYVSSVGGSLIWALILGSRLAEQFLYLLQSWFVGYWSNQYASHPAEEIPVIRYVVLFAAASITSCSMDTAATLLWVYRTTRASRIIHEQLIMSVFTSTFRWLDITPVGRIVTRCTQDMNTIDDQLAMFAKIFISVTVNLICLFFSSVIMAGWYALISGLAVLVLGGTLGRIYLKCQICTRREMSNAKAPVMTLVGTSLSGLSSIRAYGAQDAFSTELKEKIDLLSRSSYCFYDINRWVSIRMDALGAIFSGVIASYLIFSGNLEAGFAGFTLSVVLSFSRLILYWMRFYNLLEIQANSLERMLDFLRIDHEPQATESGKPPAYWPSSGDLRVEKLSARYSDDSPEVLRDLSFHVKSGERVGVVGRTGAGKSSIALALLRAIKTSGKVYYDGIATDEINLDALRTNITLIPQQPELIHGSLRENLDPLQLHNDATLYDALNASGFYNIKDLEKKHHEPGASATQALADLPEDHNNESDSKVDLDTMVESGGTNFSLGQRQIIALARAIVRRSKLIILDEATAAIDYDTDAAIQKTLRSEFSQDTTLITIAHRLQTIVDYDKIMVLDAGQIVEFDQPSRLLNNKDGYFRALVDGSEERDLLRSMISEGTKD</sequence>
<protein>
    <submittedName>
        <fullName evidence="17">P-loop containing nucleoside triphosphate hydrolase</fullName>
    </submittedName>
</protein>
<evidence type="ECO:0000256" key="4">
    <source>
        <dbReference type="ARBA" id="ARBA00022692"/>
    </source>
</evidence>
<evidence type="ECO:0000313" key="18">
    <source>
        <dbReference type="Proteomes" id="UP000217199"/>
    </source>
</evidence>
<feature type="compositionally biased region" description="Low complexity" evidence="12">
    <location>
        <begin position="1070"/>
        <end position="1081"/>
    </location>
</feature>
<name>A0A286UII1_9AGAM</name>
<dbReference type="CDD" id="cd03244">
    <property type="entry name" value="ABCC_MRP_domain2"/>
    <property type="match status" value="1"/>
</dbReference>
<dbReference type="PANTHER" id="PTHR24223:SF356">
    <property type="entry name" value="ATP-BINDING CASSETTE TRANSPORTER ABC4"/>
    <property type="match status" value="1"/>
</dbReference>
<dbReference type="InterPro" id="IPR001245">
    <property type="entry name" value="Ser-Thr/Tyr_kinase_cat_dom"/>
</dbReference>
<reference evidence="17 18" key="1">
    <citation type="journal article" date="2017" name="Mol. Ecol.">
        <title>Comparative and population genomic landscape of Phellinus noxius: A hypervariable fungus causing root rot in trees.</title>
        <authorList>
            <person name="Chung C.L."/>
            <person name="Lee T.J."/>
            <person name="Akiba M."/>
            <person name="Lee H.H."/>
            <person name="Kuo T.H."/>
            <person name="Liu D."/>
            <person name="Ke H.M."/>
            <person name="Yokoi T."/>
            <person name="Roa M.B."/>
            <person name="Lu M.J."/>
            <person name="Chang Y.Y."/>
            <person name="Ann P.J."/>
            <person name="Tsai J.N."/>
            <person name="Chen C.Y."/>
            <person name="Tzean S.S."/>
            <person name="Ota Y."/>
            <person name="Hattori T."/>
            <person name="Sahashi N."/>
            <person name="Liou R.F."/>
            <person name="Kikuchi T."/>
            <person name="Tsai I.J."/>
        </authorList>
    </citation>
    <scope>NUCLEOTIDE SEQUENCE [LARGE SCALE GENOMIC DNA]</scope>
    <source>
        <strain evidence="17 18">FFPRI411160</strain>
    </source>
</reference>
<feature type="domain" description="Protein kinase" evidence="14">
    <location>
        <begin position="333"/>
        <end position="615"/>
    </location>
</feature>
<dbReference type="InterPro" id="IPR003593">
    <property type="entry name" value="AAA+_ATPase"/>
</dbReference>
<dbReference type="GO" id="GO:0140359">
    <property type="term" value="F:ABC-type transporter activity"/>
    <property type="evidence" value="ECO:0007669"/>
    <property type="project" value="InterPro"/>
</dbReference>
<dbReference type="Gene3D" id="1.10.510.10">
    <property type="entry name" value="Transferase(Phosphotransferase) domain 1"/>
    <property type="match status" value="1"/>
</dbReference>
<dbReference type="FunFam" id="1.20.1560.10:FF:000013">
    <property type="entry name" value="ABC transporter C family member 2"/>
    <property type="match status" value="1"/>
</dbReference>
<keyword evidence="4 13" id="KW-0812">Transmembrane</keyword>
<keyword evidence="3" id="KW-0813">Transport</keyword>
<dbReference type="CDD" id="cd18604">
    <property type="entry name" value="ABC_6TM_VMR1_D2_like"/>
    <property type="match status" value="1"/>
</dbReference>
<dbReference type="PROSITE" id="PS50005">
    <property type="entry name" value="TPR"/>
    <property type="match status" value="1"/>
</dbReference>
<dbReference type="InterPro" id="IPR027417">
    <property type="entry name" value="P-loop_NTPase"/>
</dbReference>
<proteinExistence type="inferred from homology"/>
<dbReference type="InterPro" id="IPR050173">
    <property type="entry name" value="ABC_transporter_C-like"/>
</dbReference>
<feature type="transmembrane region" description="Helical" evidence="13">
    <location>
        <begin position="816"/>
        <end position="836"/>
    </location>
</feature>
<dbReference type="GO" id="GO:0016887">
    <property type="term" value="F:ATP hydrolysis activity"/>
    <property type="evidence" value="ECO:0007669"/>
    <property type="project" value="InterPro"/>
</dbReference>
<comment type="similarity">
    <text evidence="2">Belongs to the protein kinase superfamily. TKL Ser/Thr protein kinase family. ROCO subfamily.</text>
</comment>
<dbReference type="Pfam" id="PF00664">
    <property type="entry name" value="ABC_membrane"/>
    <property type="match status" value="2"/>
</dbReference>
<feature type="transmembrane region" description="Helical" evidence="13">
    <location>
        <begin position="1792"/>
        <end position="1814"/>
    </location>
</feature>
<feature type="transmembrane region" description="Helical" evidence="13">
    <location>
        <begin position="784"/>
        <end position="804"/>
    </location>
</feature>
<keyword evidence="8 13" id="KW-1133">Transmembrane helix</keyword>
<dbReference type="InterPro" id="IPR000719">
    <property type="entry name" value="Prot_kinase_dom"/>
</dbReference>
<dbReference type="InterPro" id="IPR019734">
    <property type="entry name" value="TPR_rpt"/>
</dbReference>
<dbReference type="InterPro" id="IPR008266">
    <property type="entry name" value="Tyr_kinase_AS"/>
</dbReference>
<evidence type="ECO:0000256" key="11">
    <source>
        <dbReference type="SAM" id="Coils"/>
    </source>
</evidence>
<dbReference type="FunCoup" id="A0A286UII1">
    <property type="interactions" value="35"/>
</dbReference>
<dbReference type="InterPro" id="IPR003439">
    <property type="entry name" value="ABC_transporter-like_ATP-bd"/>
</dbReference>
<feature type="transmembrane region" description="Helical" evidence="13">
    <location>
        <begin position="1906"/>
        <end position="1926"/>
    </location>
</feature>
<dbReference type="SUPFAM" id="SSF56112">
    <property type="entry name" value="Protein kinase-like (PK-like)"/>
    <property type="match status" value="1"/>
</dbReference>
<evidence type="ECO:0000256" key="10">
    <source>
        <dbReference type="PROSITE-ProRule" id="PRU00339"/>
    </source>
</evidence>
<dbReference type="PANTHER" id="PTHR24223">
    <property type="entry name" value="ATP-BINDING CASSETTE SUB-FAMILY C"/>
    <property type="match status" value="1"/>
</dbReference>
<feature type="coiled-coil region" evidence="11">
    <location>
        <begin position="1575"/>
        <end position="1609"/>
    </location>
</feature>
<dbReference type="Pfam" id="PF07714">
    <property type="entry name" value="PK_Tyr_Ser-Thr"/>
    <property type="match status" value="1"/>
</dbReference>
<evidence type="ECO:0000313" key="17">
    <source>
        <dbReference type="EMBL" id="PAV19413.1"/>
    </source>
</evidence>
<dbReference type="CDD" id="cd18596">
    <property type="entry name" value="ABC_6TM_VMR1_D1_like"/>
    <property type="match status" value="1"/>
</dbReference>
<dbReference type="GO" id="GO:0005524">
    <property type="term" value="F:ATP binding"/>
    <property type="evidence" value="ECO:0007669"/>
    <property type="project" value="UniProtKB-KW"/>
</dbReference>
<evidence type="ECO:0000256" key="5">
    <source>
        <dbReference type="ARBA" id="ARBA00022737"/>
    </source>
</evidence>
<dbReference type="FunFam" id="3.40.50.300:FF:000838">
    <property type="entry name" value="ABC multidrug transporter (Eurofung)"/>
    <property type="match status" value="1"/>
</dbReference>
<dbReference type="PROSITE" id="PS50893">
    <property type="entry name" value="ABC_TRANSPORTER_2"/>
    <property type="match status" value="2"/>
</dbReference>
<feature type="repeat" description="TPR" evidence="10">
    <location>
        <begin position="217"/>
        <end position="250"/>
    </location>
</feature>
<feature type="compositionally biased region" description="Basic and acidic residues" evidence="12">
    <location>
        <begin position="1056"/>
        <end position="1069"/>
    </location>
</feature>
<feature type="domain" description="ABC transmembrane type-1" evidence="16">
    <location>
        <begin position="1654"/>
        <end position="1923"/>
    </location>
</feature>
<comment type="subcellular location">
    <subcellularLocation>
        <location evidence="1">Membrane</location>
        <topology evidence="1">Multi-pass membrane protein</topology>
    </subcellularLocation>
</comment>
<organism evidence="17 18">
    <name type="scientific">Pyrrhoderma noxium</name>
    <dbReference type="NCBI Taxonomy" id="2282107"/>
    <lineage>
        <taxon>Eukaryota</taxon>
        <taxon>Fungi</taxon>
        <taxon>Dikarya</taxon>
        <taxon>Basidiomycota</taxon>
        <taxon>Agaricomycotina</taxon>
        <taxon>Agaricomycetes</taxon>
        <taxon>Hymenochaetales</taxon>
        <taxon>Hymenochaetaceae</taxon>
        <taxon>Pyrrhoderma</taxon>
    </lineage>
</organism>
<accession>A0A286UII1</accession>